<organism evidence="2 3">
    <name type="scientific">Aulographum hederae CBS 113979</name>
    <dbReference type="NCBI Taxonomy" id="1176131"/>
    <lineage>
        <taxon>Eukaryota</taxon>
        <taxon>Fungi</taxon>
        <taxon>Dikarya</taxon>
        <taxon>Ascomycota</taxon>
        <taxon>Pezizomycotina</taxon>
        <taxon>Dothideomycetes</taxon>
        <taxon>Pleosporomycetidae</taxon>
        <taxon>Aulographales</taxon>
        <taxon>Aulographaceae</taxon>
    </lineage>
</organism>
<accession>A0A6G1GZ06</accession>
<sequence length="355" mass="38553">MFRSRRDAQGRSLTASSRRSVQHSASNQDEAAPWLDAPLMQSIHSLVLTLVGENKLRQAENYHQEGPFIIPPMHRLPGVTARARSHHLDCPEHHFSASSKYVIILAVAPRLPAQGEETQRPRVYQHVPASLTPEERCCGDTAMPVRPPFWCCTASATISPDTGPISQSVGRLMPSVASTPGSQVDDGTRQGDVRSANWDGCSYPPCEDRNLPWIPASRLATAEMVLKHIQGSRPPQSSSNELAVGEKELSSCRLVARLSSTSHSSLDSGADVLCTHPDETLKPNGRNPERSQHSATTDHRQGSPNPQWPVKPSSSSRSRHFAHPLRDFSVSTGAGVVVACSVLTHTSSSLTLGRI</sequence>
<feature type="compositionally biased region" description="Polar residues" evidence="1">
    <location>
        <begin position="11"/>
        <end position="29"/>
    </location>
</feature>
<name>A0A6G1GZ06_9PEZI</name>
<protein>
    <submittedName>
        <fullName evidence="2">Uncharacterized protein</fullName>
    </submittedName>
</protein>
<evidence type="ECO:0000313" key="3">
    <source>
        <dbReference type="Proteomes" id="UP000800041"/>
    </source>
</evidence>
<feature type="region of interest" description="Disordered" evidence="1">
    <location>
        <begin position="1"/>
        <end position="29"/>
    </location>
</feature>
<reference evidence="2" key="1">
    <citation type="journal article" date="2020" name="Stud. Mycol.">
        <title>101 Dothideomycetes genomes: a test case for predicting lifestyles and emergence of pathogens.</title>
        <authorList>
            <person name="Haridas S."/>
            <person name="Albert R."/>
            <person name="Binder M."/>
            <person name="Bloem J."/>
            <person name="Labutti K."/>
            <person name="Salamov A."/>
            <person name="Andreopoulos B."/>
            <person name="Baker S."/>
            <person name="Barry K."/>
            <person name="Bills G."/>
            <person name="Bluhm B."/>
            <person name="Cannon C."/>
            <person name="Castanera R."/>
            <person name="Culley D."/>
            <person name="Daum C."/>
            <person name="Ezra D."/>
            <person name="Gonzalez J."/>
            <person name="Henrissat B."/>
            <person name="Kuo A."/>
            <person name="Liang C."/>
            <person name="Lipzen A."/>
            <person name="Lutzoni F."/>
            <person name="Magnuson J."/>
            <person name="Mondo S."/>
            <person name="Nolan M."/>
            <person name="Ohm R."/>
            <person name="Pangilinan J."/>
            <person name="Park H.-J."/>
            <person name="Ramirez L."/>
            <person name="Alfaro M."/>
            <person name="Sun H."/>
            <person name="Tritt A."/>
            <person name="Yoshinaga Y."/>
            <person name="Zwiers L.-H."/>
            <person name="Turgeon B."/>
            <person name="Goodwin S."/>
            <person name="Spatafora J."/>
            <person name="Crous P."/>
            <person name="Grigoriev I."/>
        </authorList>
    </citation>
    <scope>NUCLEOTIDE SEQUENCE</scope>
    <source>
        <strain evidence="2">CBS 113979</strain>
    </source>
</reference>
<dbReference type="EMBL" id="ML977158">
    <property type="protein sequence ID" value="KAF1986165.1"/>
    <property type="molecule type" value="Genomic_DNA"/>
</dbReference>
<feature type="compositionally biased region" description="Basic and acidic residues" evidence="1">
    <location>
        <begin position="276"/>
        <end position="301"/>
    </location>
</feature>
<dbReference type="AlphaFoldDB" id="A0A6G1GZ06"/>
<keyword evidence="3" id="KW-1185">Reference proteome</keyword>
<evidence type="ECO:0000256" key="1">
    <source>
        <dbReference type="SAM" id="MobiDB-lite"/>
    </source>
</evidence>
<feature type="region of interest" description="Disordered" evidence="1">
    <location>
        <begin position="263"/>
        <end position="320"/>
    </location>
</feature>
<gene>
    <name evidence="2" type="ORF">K402DRAFT_404597</name>
</gene>
<proteinExistence type="predicted"/>
<dbReference type="Proteomes" id="UP000800041">
    <property type="component" value="Unassembled WGS sequence"/>
</dbReference>
<evidence type="ECO:0000313" key="2">
    <source>
        <dbReference type="EMBL" id="KAF1986165.1"/>
    </source>
</evidence>